<proteinExistence type="inferred from homology"/>
<dbReference type="GO" id="GO:0009360">
    <property type="term" value="C:DNA polymerase III complex"/>
    <property type="evidence" value="ECO:0007669"/>
    <property type="project" value="InterPro"/>
</dbReference>
<dbReference type="InterPro" id="IPR005790">
    <property type="entry name" value="DNA_polIII_delta"/>
</dbReference>
<dbReference type="Gene3D" id="1.10.8.60">
    <property type="match status" value="1"/>
</dbReference>
<evidence type="ECO:0000256" key="1">
    <source>
        <dbReference type="ARBA" id="ARBA00012417"/>
    </source>
</evidence>
<keyword evidence="5" id="KW-0235">DNA replication</keyword>
<organism evidence="11 12">
    <name type="scientific">Pilibacter termitis</name>
    <dbReference type="NCBI Taxonomy" id="263852"/>
    <lineage>
        <taxon>Bacteria</taxon>
        <taxon>Bacillati</taxon>
        <taxon>Bacillota</taxon>
        <taxon>Bacilli</taxon>
        <taxon>Lactobacillales</taxon>
        <taxon>Enterococcaceae</taxon>
        <taxon>Pilibacter</taxon>
    </lineage>
</organism>
<dbReference type="Pfam" id="PF06144">
    <property type="entry name" value="DNA_pol3_delta"/>
    <property type="match status" value="1"/>
</dbReference>
<keyword evidence="3" id="KW-0808">Transferase</keyword>
<accession>A0A1T4PT81</accession>
<dbReference type="NCBIfam" id="TIGR01128">
    <property type="entry name" value="holA"/>
    <property type="match status" value="1"/>
</dbReference>
<dbReference type="Proteomes" id="UP000190328">
    <property type="component" value="Unassembled WGS sequence"/>
</dbReference>
<dbReference type="SUPFAM" id="SSF48019">
    <property type="entry name" value="post-AAA+ oligomerization domain-like"/>
    <property type="match status" value="1"/>
</dbReference>
<dbReference type="PANTHER" id="PTHR34388">
    <property type="entry name" value="DNA POLYMERASE III SUBUNIT DELTA"/>
    <property type="match status" value="1"/>
</dbReference>
<dbReference type="RefSeq" id="WP_078807848.1">
    <property type="nucleotide sequence ID" value="NZ_FUXI01000022.1"/>
</dbReference>
<reference evidence="11 12" key="1">
    <citation type="submission" date="2017-02" db="EMBL/GenBank/DDBJ databases">
        <authorList>
            <person name="Peterson S.W."/>
        </authorList>
    </citation>
    <scope>NUCLEOTIDE SEQUENCE [LARGE SCALE GENOMIC DNA]</scope>
    <source>
        <strain evidence="11 12">ATCC BAA-1030</strain>
    </source>
</reference>
<dbReference type="PANTHER" id="PTHR34388:SF1">
    <property type="entry name" value="DNA POLYMERASE III SUBUNIT DELTA"/>
    <property type="match status" value="1"/>
</dbReference>
<dbReference type="InterPro" id="IPR027417">
    <property type="entry name" value="P-loop_NTPase"/>
</dbReference>
<dbReference type="OrthoDB" id="9775929at2"/>
<evidence type="ECO:0000256" key="3">
    <source>
        <dbReference type="ARBA" id="ARBA00022679"/>
    </source>
</evidence>
<dbReference type="Pfam" id="PF21694">
    <property type="entry name" value="DNA_pol3_delta_C"/>
    <property type="match status" value="1"/>
</dbReference>
<feature type="domain" description="DNA polymerase III delta subunit-like C-terminal" evidence="10">
    <location>
        <begin position="216"/>
        <end position="336"/>
    </location>
</feature>
<evidence type="ECO:0000256" key="5">
    <source>
        <dbReference type="ARBA" id="ARBA00022705"/>
    </source>
</evidence>
<evidence type="ECO:0000256" key="2">
    <source>
        <dbReference type="ARBA" id="ARBA00017703"/>
    </source>
</evidence>
<dbReference type="InterPro" id="IPR008921">
    <property type="entry name" value="DNA_pol3_clamp-load_cplx_C"/>
</dbReference>
<dbReference type="InterPro" id="IPR010372">
    <property type="entry name" value="DNA_pol3_delta_N"/>
</dbReference>
<evidence type="ECO:0000256" key="6">
    <source>
        <dbReference type="ARBA" id="ARBA00022932"/>
    </source>
</evidence>
<dbReference type="Gene3D" id="3.40.50.300">
    <property type="entry name" value="P-loop containing nucleotide triphosphate hydrolases"/>
    <property type="match status" value="1"/>
</dbReference>
<dbReference type="GO" id="GO:0003677">
    <property type="term" value="F:DNA binding"/>
    <property type="evidence" value="ECO:0007669"/>
    <property type="project" value="InterPro"/>
</dbReference>
<protein>
    <recommendedName>
        <fullName evidence="2">DNA polymerase III subunit delta</fullName>
        <ecNumber evidence="1">2.7.7.7</ecNumber>
    </recommendedName>
</protein>
<evidence type="ECO:0000259" key="9">
    <source>
        <dbReference type="Pfam" id="PF06144"/>
    </source>
</evidence>
<comment type="similarity">
    <text evidence="7">Belongs to the DNA polymerase HolA subunit family.</text>
</comment>
<dbReference type="EMBL" id="FUXI01000022">
    <property type="protein sequence ID" value="SJZ94854.1"/>
    <property type="molecule type" value="Genomic_DNA"/>
</dbReference>
<keyword evidence="6" id="KW-0239">DNA-directed DNA polymerase</keyword>
<dbReference type="AlphaFoldDB" id="A0A1T4PT81"/>
<feature type="domain" description="DNA polymerase III delta N-terminal" evidence="9">
    <location>
        <begin position="19"/>
        <end position="142"/>
    </location>
</feature>
<evidence type="ECO:0000256" key="4">
    <source>
        <dbReference type="ARBA" id="ARBA00022695"/>
    </source>
</evidence>
<keyword evidence="12" id="KW-1185">Reference proteome</keyword>
<evidence type="ECO:0000313" key="11">
    <source>
        <dbReference type="EMBL" id="SJZ94854.1"/>
    </source>
</evidence>
<name>A0A1T4PT81_9ENTE</name>
<sequence>MTIQNELMKIKKGEIAPVYLLFGTEEYLFDQVKQALEATLFPEGRDDMSFSFYDMNTTSLSEVVNDALELPFFAEKKLIFAEDSLFLTAKKVAKGVEHNVEELLEYLKSPSESTVLVFCVRENLDGKRKVVKALKKEATVLELSPLKEEEVRRYLLDFFKNEGISIDKHALEELLVRTHFSLTMAMNEARKVQVFVGDKGVATKEEITQLVAKTLDQDIFELTGLIFEGNADRALLVLEDLILQGESLIALNALFISQVRLFLQVKILLSEGFQQGAIASATGANPYRVKLAMGRVRRMDKRLLMEIFEKSVVLDHKMKSSPLDTKVLFQLFIMEICGKM</sequence>
<evidence type="ECO:0000259" key="10">
    <source>
        <dbReference type="Pfam" id="PF21694"/>
    </source>
</evidence>
<evidence type="ECO:0000256" key="7">
    <source>
        <dbReference type="ARBA" id="ARBA00034754"/>
    </source>
</evidence>
<gene>
    <name evidence="11" type="ORF">SAMN02745116_01933</name>
</gene>
<dbReference type="InterPro" id="IPR048466">
    <property type="entry name" value="DNA_pol3_delta-like_C"/>
</dbReference>
<comment type="catalytic activity">
    <reaction evidence="8">
        <text>DNA(n) + a 2'-deoxyribonucleoside 5'-triphosphate = DNA(n+1) + diphosphate</text>
        <dbReference type="Rhea" id="RHEA:22508"/>
        <dbReference type="Rhea" id="RHEA-COMP:17339"/>
        <dbReference type="Rhea" id="RHEA-COMP:17340"/>
        <dbReference type="ChEBI" id="CHEBI:33019"/>
        <dbReference type="ChEBI" id="CHEBI:61560"/>
        <dbReference type="ChEBI" id="CHEBI:173112"/>
        <dbReference type="EC" id="2.7.7.7"/>
    </reaction>
</comment>
<dbReference type="STRING" id="263852.SAMN02745116_01933"/>
<evidence type="ECO:0000256" key="8">
    <source>
        <dbReference type="ARBA" id="ARBA00049244"/>
    </source>
</evidence>
<dbReference type="GO" id="GO:0003887">
    <property type="term" value="F:DNA-directed DNA polymerase activity"/>
    <property type="evidence" value="ECO:0007669"/>
    <property type="project" value="UniProtKB-KW"/>
</dbReference>
<dbReference type="SUPFAM" id="SSF52540">
    <property type="entry name" value="P-loop containing nucleoside triphosphate hydrolases"/>
    <property type="match status" value="1"/>
</dbReference>
<dbReference type="Gene3D" id="1.20.272.10">
    <property type="match status" value="1"/>
</dbReference>
<evidence type="ECO:0000313" key="12">
    <source>
        <dbReference type="Proteomes" id="UP000190328"/>
    </source>
</evidence>
<dbReference type="GO" id="GO:0006261">
    <property type="term" value="P:DNA-templated DNA replication"/>
    <property type="evidence" value="ECO:0007669"/>
    <property type="project" value="TreeGrafter"/>
</dbReference>
<keyword evidence="4" id="KW-0548">Nucleotidyltransferase</keyword>
<dbReference type="EC" id="2.7.7.7" evidence="1"/>